<evidence type="ECO:0000313" key="2">
    <source>
        <dbReference type="Proteomes" id="UP000321820"/>
    </source>
</evidence>
<dbReference type="AlphaFoldDB" id="A0A5B9EKZ4"/>
<organism evidence="1 2">
    <name type="scientific">Terriglobus albidus</name>
    <dbReference type="NCBI Taxonomy" id="1592106"/>
    <lineage>
        <taxon>Bacteria</taxon>
        <taxon>Pseudomonadati</taxon>
        <taxon>Acidobacteriota</taxon>
        <taxon>Terriglobia</taxon>
        <taxon>Terriglobales</taxon>
        <taxon>Acidobacteriaceae</taxon>
        <taxon>Terriglobus</taxon>
    </lineage>
</organism>
<dbReference type="KEGG" id="talb:FTW19_25480"/>
<dbReference type="Proteomes" id="UP000321820">
    <property type="component" value="Chromosome"/>
</dbReference>
<gene>
    <name evidence="1" type="ORF">FTW19_25480</name>
</gene>
<name>A0A5B9EKZ4_9BACT</name>
<dbReference type="EMBL" id="CP042806">
    <property type="protein sequence ID" value="QEE31061.1"/>
    <property type="molecule type" value="Genomic_DNA"/>
</dbReference>
<proteinExistence type="predicted"/>
<accession>A0A5B9EKZ4</accession>
<dbReference type="RefSeq" id="WP_147650355.1">
    <property type="nucleotide sequence ID" value="NZ_CP042806.1"/>
</dbReference>
<dbReference type="OrthoDB" id="118655at2"/>
<protein>
    <recommendedName>
        <fullName evidence="3">Type VI secretion system tube protein Hcp</fullName>
    </recommendedName>
</protein>
<keyword evidence="2" id="KW-1185">Reference proteome</keyword>
<evidence type="ECO:0000313" key="1">
    <source>
        <dbReference type="EMBL" id="QEE31061.1"/>
    </source>
</evidence>
<evidence type="ECO:0008006" key="3">
    <source>
        <dbReference type="Google" id="ProtNLM"/>
    </source>
</evidence>
<reference evidence="1 2" key="1">
    <citation type="submission" date="2019-08" db="EMBL/GenBank/DDBJ databases">
        <title>Complete genome sequence of Terriglobus albidus strain ORNL.</title>
        <authorList>
            <person name="Podar M."/>
        </authorList>
    </citation>
    <scope>NUCLEOTIDE SEQUENCE [LARGE SCALE GENOMIC DNA]</scope>
    <source>
        <strain evidence="1 2">ORNL</strain>
    </source>
</reference>
<sequence length="137" mass="14952">MAQPSNATVSIDGDKFNALSAHVGVETDHDHHGLPQMGTLRCSISCIVDIHDTVNMPFATLQKLFGLANGVTRDKIKPIKIEFWQDEKQADALCTYSFNGWISGFHTDGGGGSNHILTVKLQPALDQQNFMDIKVGN</sequence>